<dbReference type="Proteomes" id="UP000283077">
    <property type="component" value="Unassembled WGS sequence"/>
</dbReference>
<dbReference type="GO" id="GO:0016020">
    <property type="term" value="C:membrane"/>
    <property type="evidence" value="ECO:0007669"/>
    <property type="project" value="UniProtKB-SubCell"/>
</dbReference>
<dbReference type="SUPFAM" id="SSF161084">
    <property type="entry name" value="MAPEG domain-like"/>
    <property type="match status" value="1"/>
</dbReference>
<feature type="transmembrane region" description="Helical" evidence="5">
    <location>
        <begin position="109"/>
        <end position="128"/>
    </location>
</feature>
<evidence type="ECO:0000256" key="5">
    <source>
        <dbReference type="SAM" id="Phobius"/>
    </source>
</evidence>
<dbReference type="RefSeq" id="WP_127697216.1">
    <property type="nucleotide sequence ID" value="NZ_SACS01000001.1"/>
</dbReference>
<organism evidence="6 7">
    <name type="scientific">Rheinheimera riviphila</name>
    <dbReference type="NCBI Taxonomy" id="1834037"/>
    <lineage>
        <taxon>Bacteria</taxon>
        <taxon>Pseudomonadati</taxon>
        <taxon>Pseudomonadota</taxon>
        <taxon>Gammaproteobacteria</taxon>
        <taxon>Chromatiales</taxon>
        <taxon>Chromatiaceae</taxon>
        <taxon>Rheinheimera</taxon>
    </lineage>
</organism>
<dbReference type="AlphaFoldDB" id="A0A437R4X6"/>
<reference evidence="6 7" key="1">
    <citation type="submission" date="2019-01" db="EMBL/GenBank/DDBJ databases">
        <authorList>
            <person name="Chen W.-M."/>
        </authorList>
    </citation>
    <scope>NUCLEOTIDE SEQUENCE [LARGE SCALE GENOMIC DNA]</scope>
    <source>
        <strain evidence="6 7">KYPC3</strain>
    </source>
</reference>
<keyword evidence="2 5" id="KW-0812">Transmembrane</keyword>
<name>A0A437R4X6_9GAMM</name>
<dbReference type="Gene3D" id="1.20.120.550">
    <property type="entry name" value="Membrane associated eicosanoid/glutathione metabolism-like domain"/>
    <property type="match status" value="1"/>
</dbReference>
<evidence type="ECO:0000313" key="6">
    <source>
        <dbReference type="EMBL" id="RVU41830.1"/>
    </source>
</evidence>
<evidence type="ECO:0000256" key="2">
    <source>
        <dbReference type="ARBA" id="ARBA00022692"/>
    </source>
</evidence>
<protein>
    <submittedName>
        <fullName evidence="6">MAPEG family protein</fullName>
    </submittedName>
</protein>
<proteinExistence type="predicted"/>
<keyword evidence="4 5" id="KW-0472">Membrane</keyword>
<evidence type="ECO:0000313" key="7">
    <source>
        <dbReference type="Proteomes" id="UP000283077"/>
    </source>
</evidence>
<sequence length="132" mass="14207">MSALLLALLVVALLPYLAKIPVAKAMHQLGGYDNHHPRAQQAKLEGLGQRATGAHYNSFEALQLFLAALLSCVIAGNYDGVMQGLAWGFVSCRVGYILLYLMDKALLRSMVWSIGVGCLVTMMVRAVLTVSG</sequence>
<dbReference type="PANTHER" id="PTHR35371">
    <property type="entry name" value="INNER MEMBRANE PROTEIN"/>
    <property type="match status" value="1"/>
</dbReference>
<evidence type="ECO:0000256" key="1">
    <source>
        <dbReference type="ARBA" id="ARBA00004370"/>
    </source>
</evidence>
<dbReference type="EMBL" id="SACS01000001">
    <property type="protein sequence ID" value="RVU41830.1"/>
    <property type="molecule type" value="Genomic_DNA"/>
</dbReference>
<feature type="transmembrane region" description="Helical" evidence="5">
    <location>
        <begin position="61"/>
        <end position="78"/>
    </location>
</feature>
<dbReference type="InterPro" id="IPR001129">
    <property type="entry name" value="Membr-assoc_MAPEG"/>
</dbReference>
<accession>A0A437R4X6</accession>
<dbReference type="OrthoDB" id="513661at2"/>
<evidence type="ECO:0000256" key="4">
    <source>
        <dbReference type="ARBA" id="ARBA00023136"/>
    </source>
</evidence>
<comment type="subcellular location">
    <subcellularLocation>
        <location evidence="1">Membrane</location>
    </subcellularLocation>
</comment>
<evidence type="ECO:0000256" key="3">
    <source>
        <dbReference type="ARBA" id="ARBA00022989"/>
    </source>
</evidence>
<dbReference type="PANTHER" id="PTHR35371:SF1">
    <property type="entry name" value="BLR7753 PROTEIN"/>
    <property type="match status" value="1"/>
</dbReference>
<dbReference type="InterPro" id="IPR023352">
    <property type="entry name" value="MAPEG-like_dom_sf"/>
</dbReference>
<dbReference type="Pfam" id="PF01124">
    <property type="entry name" value="MAPEG"/>
    <property type="match status" value="1"/>
</dbReference>
<gene>
    <name evidence="6" type="ORF">EOE67_01120</name>
</gene>
<keyword evidence="3 5" id="KW-1133">Transmembrane helix</keyword>
<comment type="caution">
    <text evidence="6">The sequence shown here is derived from an EMBL/GenBank/DDBJ whole genome shotgun (WGS) entry which is preliminary data.</text>
</comment>
<keyword evidence="7" id="KW-1185">Reference proteome</keyword>